<dbReference type="EMBL" id="NBAG03000392">
    <property type="protein sequence ID" value="PNI30209.1"/>
    <property type="molecule type" value="Genomic_DNA"/>
</dbReference>
<name>A0A2J8K5F1_PANTR</name>
<feature type="compositionally biased region" description="Low complexity" evidence="1">
    <location>
        <begin position="62"/>
        <end position="73"/>
    </location>
</feature>
<reference evidence="2 3" key="1">
    <citation type="submission" date="2017-12" db="EMBL/GenBank/DDBJ databases">
        <title>High-resolution comparative analysis of great ape genomes.</title>
        <authorList>
            <person name="Pollen A."/>
            <person name="Hastie A."/>
            <person name="Hormozdiari F."/>
            <person name="Dougherty M."/>
            <person name="Liu R."/>
            <person name="Chaisson M."/>
            <person name="Hoppe E."/>
            <person name="Hill C."/>
            <person name="Pang A."/>
            <person name="Hillier L."/>
            <person name="Baker C."/>
            <person name="Armstrong J."/>
            <person name="Shendure J."/>
            <person name="Paten B."/>
            <person name="Wilson R."/>
            <person name="Chao H."/>
            <person name="Schneider V."/>
            <person name="Ventura M."/>
            <person name="Kronenberg Z."/>
            <person name="Murali S."/>
            <person name="Gordon D."/>
            <person name="Cantsilieris S."/>
            <person name="Munson K."/>
            <person name="Nelson B."/>
            <person name="Raja A."/>
            <person name="Underwood J."/>
            <person name="Diekhans M."/>
            <person name="Fiddes I."/>
            <person name="Haussler D."/>
            <person name="Eichler E."/>
        </authorList>
    </citation>
    <scope>NUCLEOTIDE SEQUENCE [LARGE SCALE GENOMIC DNA]</scope>
    <source>
        <strain evidence="2">Yerkes chimp pedigree #C0471</strain>
    </source>
</reference>
<evidence type="ECO:0000313" key="3">
    <source>
        <dbReference type="Proteomes" id="UP000236370"/>
    </source>
</evidence>
<dbReference type="Proteomes" id="UP000236370">
    <property type="component" value="Unassembled WGS sequence"/>
</dbReference>
<organism evidence="2 3">
    <name type="scientific">Pan troglodytes</name>
    <name type="common">Chimpanzee</name>
    <dbReference type="NCBI Taxonomy" id="9598"/>
    <lineage>
        <taxon>Eukaryota</taxon>
        <taxon>Metazoa</taxon>
        <taxon>Chordata</taxon>
        <taxon>Craniata</taxon>
        <taxon>Vertebrata</taxon>
        <taxon>Euteleostomi</taxon>
        <taxon>Mammalia</taxon>
        <taxon>Eutheria</taxon>
        <taxon>Euarchontoglires</taxon>
        <taxon>Primates</taxon>
        <taxon>Haplorrhini</taxon>
        <taxon>Catarrhini</taxon>
        <taxon>Hominidae</taxon>
        <taxon>Pan</taxon>
    </lineage>
</organism>
<dbReference type="AlphaFoldDB" id="A0A2J8K5F1"/>
<feature type="region of interest" description="Disordered" evidence="1">
    <location>
        <begin position="58"/>
        <end position="84"/>
    </location>
</feature>
<comment type="caution">
    <text evidence="2">The sequence shown here is derived from an EMBL/GenBank/DDBJ whole genome shotgun (WGS) entry which is preliminary data.</text>
</comment>
<protein>
    <submittedName>
        <fullName evidence="2">C1orf61 isoform 12</fullName>
    </submittedName>
</protein>
<gene>
    <name evidence="2" type="ORF">CK820_G0041310</name>
</gene>
<evidence type="ECO:0000256" key="1">
    <source>
        <dbReference type="SAM" id="MobiDB-lite"/>
    </source>
</evidence>
<sequence length="140" mass="15302">GPPEQSLLLTEAWSWASKKKQPHLFSGVIVGGHLWLLGFSPGAGGFCTTLPPSFLRVDDRATSSTTDSSRAPSSPRPPGSTSHCGISTGCTERCLCVLPLRTSQVPDVMAPQHDQEPKRRMYFIWLGWIPSDKPSQLTER</sequence>
<evidence type="ECO:0000313" key="2">
    <source>
        <dbReference type="EMBL" id="PNI30209.1"/>
    </source>
</evidence>
<proteinExistence type="predicted"/>
<feature type="non-terminal residue" evidence="2">
    <location>
        <position position="1"/>
    </location>
</feature>
<accession>A0A2J8K5F1</accession>